<evidence type="ECO:0000256" key="4">
    <source>
        <dbReference type="ARBA" id="ARBA00022475"/>
    </source>
</evidence>
<evidence type="ECO:0000256" key="3">
    <source>
        <dbReference type="ARBA" id="ARBA00020552"/>
    </source>
</evidence>
<feature type="compositionally biased region" description="Basic residues" evidence="7">
    <location>
        <begin position="45"/>
        <end position="55"/>
    </location>
</feature>
<evidence type="ECO:0000256" key="2">
    <source>
        <dbReference type="ARBA" id="ARBA00010270"/>
    </source>
</evidence>
<evidence type="ECO:0000313" key="8">
    <source>
        <dbReference type="EMBL" id="UVC19030.1"/>
    </source>
</evidence>
<protein>
    <recommendedName>
        <fullName evidence="3">Lectin-like protein BA14k</fullName>
    </recommendedName>
</protein>
<dbReference type="InterPro" id="IPR012413">
    <property type="entry name" value="BA14K"/>
</dbReference>
<accession>A0ABY5R685</accession>
<dbReference type="Pfam" id="PF07886">
    <property type="entry name" value="BA14K"/>
    <property type="match status" value="1"/>
</dbReference>
<evidence type="ECO:0000256" key="5">
    <source>
        <dbReference type="ARBA" id="ARBA00022734"/>
    </source>
</evidence>
<dbReference type="Proteomes" id="UP001058098">
    <property type="component" value="Chromosome"/>
</dbReference>
<feature type="region of interest" description="Disordered" evidence="7">
    <location>
        <begin position="34"/>
        <end position="55"/>
    </location>
</feature>
<proteinExistence type="inferred from homology"/>
<keyword evidence="4" id="KW-1003">Cell membrane</keyword>
<name>A0ABY5R685_9HYPH</name>
<dbReference type="EMBL" id="CP062229">
    <property type="protein sequence ID" value="UVC19030.1"/>
    <property type="molecule type" value="Genomic_DNA"/>
</dbReference>
<organism evidence="8 9">
    <name type="scientific">Mesorhizobium onobrychidis</name>
    <dbReference type="NCBI Taxonomy" id="2775404"/>
    <lineage>
        <taxon>Bacteria</taxon>
        <taxon>Pseudomonadati</taxon>
        <taxon>Pseudomonadota</taxon>
        <taxon>Alphaproteobacteria</taxon>
        <taxon>Hyphomicrobiales</taxon>
        <taxon>Phyllobacteriaceae</taxon>
        <taxon>Mesorhizobium</taxon>
    </lineage>
</organism>
<comment type="similarity">
    <text evidence="2">Belongs to the BA14k family.</text>
</comment>
<comment type="subcellular location">
    <subcellularLocation>
        <location evidence="1">Membrane</location>
        <topology evidence="1">Single-pass membrane protein</topology>
    </subcellularLocation>
</comment>
<gene>
    <name evidence="8" type="ORF">IHQ72_17225</name>
</gene>
<evidence type="ECO:0000256" key="7">
    <source>
        <dbReference type="SAM" id="MobiDB-lite"/>
    </source>
</evidence>
<keyword evidence="5" id="KW-0430">Lectin</keyword>
<evidence type="ECO:0000256" key="6">
    <source>
        <dbReference type="ARBA" id="ARBA00025321"/>
    </source>
</evidence>
<evidence type="ECO:0000313" key="9">
    <source>
        <dbReference type="Proteomes" id="UP001058098"/>
    </source>
</evidence>
<sequence length="55" mass="6355">MRDPLPGHSRLGLSPGAIVQSHRDWCLDRYRSYDGGTDTFQPYRGGRRRCISPHR</sequence>
<reference evidence="8" key="1">
    <citation type="submission" date="2020-09" db="EMBL/GenBank/DDBJ databases">
        <title>Rhizobia associated with sainfoin plants.</title>
        <authorList>
            <person name="Asharfi S."/>
            <person name="Kuzmanovic N."/>
            <person name="Bunk B."/>
            <person name="Sproeer C."/>
            <person name="Becker M."/>
            <person name="Thuenen T."/>
        </authorList>
    </citation>
    <scope>NUCLEOTIDE SEQUENCE</scope>
    <source>
        <strain evidence="8">OM4</strain>
    </source>
</reference>
<keyword evidence="4" id="KW-0472">Membrane</keyword>
<evidence type="ECO:0000256" key="1">
    <source>
        <dbReference type="ARBA" id="ARBA00004167"/>
    </source>
</evidence>
<keyword evidence="9" id="KW-1185">Reference proteome</keyword>
<comment type="function">
    <text evidence="6">Has immunoglobulin-binding and hemagglutination properties, and can bind to mannose. Essential for virulence. May be involved in LPS biosynthesis or polysaccharide transport.</text>
</comment>
<dbReference type="RefSeq" id="WP_374120397.1">
    <property type="nucleotide sequence ID" value="NZ_CP062229.1"/>
</dbReference>